<evidence type="ECO:0000313" key="2">
    <source>
        <dbReference type="Proteomes" id="UP000075420"/>
    </source>
</evidence>
<reference evidence="1 2" key="1">
    <citation type="submission" date="2014-02" db="EMBL/GenBank/DDBJ databases">
        <title>The small core and large imbalanced accessory genome model reveals a collaborative survival strategy of Sorangium cellulosum strains in nature.</title>
        <authorList>
            <person name="Han K."/>
            <person name="Peng R."/>
            <person name="Blom J."/>
            <person name="Li Y.-Z."/>
        </authorList>
    </citation>
    <scope>NUCLEOTIDE SEQUENCE [LARGE SCALE GENOMIC DNA]</scope>
    <source>
        <strain evidence="1 2">So0157-25</strain>
    </source>
</reference>
<dbReference type="InterPro" id="IPR052918">
    <property type="entry name" value="Motility_Chemotaxis_Reg"/>
</dbReference>
<dbReference type="PANTHER" id="PTHR35580">
    <property type="entry name" value="CELL SURFACE GLYCOPROTEIN (S-LAYER PROTEIN)-LIKE PROTEIN"/>
    <property type="match status" value="1"/>
</dbReference>
<sequence>MDPISPMMAGHFQGDINLYVDPEEGPGVNLARSTEGYDIFLGLYAEKLTLRFGGAGDQLCHSVARDALGDVFMTGSFDGALDFGGGPLPNAGGKDIFVVKLRADGDHVWSARFGGAGDQEGITATLDDLGDLFVAGNFEGSVDFGDGPLVSAGGTDVFVAKWSSDGDLLWSQRFGGPGDDRVARAPHAVGSDVVITGSFEETIDFGGGPLVSAGGKDVFVAKLSDAGEHLFSHRYGGPADQEGHAIATVGFAGHVLLTGSFEGSIDLGSAPLVSAGGRDAFVASLDSAGNLLWSRGFGGAEDDSGDAILLEPVGGNALVTGSFRGAVSFGGDPLVSAGGVDTFVARLDPSGAPLWSRRFGDEGDDVVTDIGIAPPPRAITAYIVGSRCSGAEPGCGTPLGLGHDAFIQHVAVETGLVGDPTLFGEHVERQLVTAVAADPSGNVVVRGRFFDAADLGAGVEPATSSQPSIFVAKYDAAGNHLWHRSYREYDFSGEIMTDASGNVFFTNYYLPEGSALIKLDASGNQVWASPINLYKFNLGVNASGEAVIGGLTNRSPYTADIAVTKLDASGNTLWSRRFGNGQTQEEAHAALDPAGNVVLTGTLRGALDFGGGVLRASSDGDLFIVKLDPAGNHVSSRLVRGAKGGLKGVDGAGGIVMGCTSDGTADFGAGPLPLGYSLVKLDAAGDFLWSVPTAVRPPSTLAVNAAGEIFLGGRCQGAVSHGAGAIPCDDDLFVAKLDAAGDLLWSEAFGSSDGGSGLVCTGDAEGNIIAGGTFTGRLDLGSAPTVSVGSLEGFLAKFAR</sequence>
<organism evidence="1 2">
    <name type="scientific">Sorangium cellulosum</name>
    <name type="common">Polyangium cellulosum</name>
    <dbReference type="NCBI Taxonomy" id="56"/>
    <lineage>
        <taxon>Bacteria</taxon>
        <taxon>Pseudomonadati</taxon>
        <taxon>Myxococcota</taxon>
        <taxon>Polyangia</taxon>
        <taxon>Polyangiales</taxon>
        <taxon>Polyangiaceae</taxon>
        <taxon>Sorangium</taxon>
    </lineage>
</organism>
<protein>
    <submittedName>
        <fullName evidence="1">Uncharacterized protein</fullName>
    </submittedName>
</protein>
<proteinExistence type="predicted"/>
<dbReference type="PANTHER" id="PTHR35580:SF1">
    <property type="entry name" value="PHYTASE-LIKE DOMAIN-CONTAINING PROTEIN"/>
    <property type="match status" value="1"/>
</dbReference>
<accession>A0A150PP63</accession>
<gene>
    <name evidence="1" type="ORF">BE08_06745</name>
</gene>
<comment type="caution">
    <text evidence="1">The sequence shown here is derived from an EMBL/GenBank/DDBJ whole genome shotgun (WGS) entry which is preliminary data.</text>
</comment>
<name>A0A150PP63_SORCE</name>
<evidence type="ECO:0000313" key="1">
    <source>
        <dbReference type="EMBL" id="KYF57527.1"/>
    </source>
</evidence>
<dbReference type="EMBL" id="JELY01000936">
    <property type="protein sequence ID" value="KYF57527.1"/>
    <property type="molecule type" value="Genomic_DNA"/>
</dbReference>
<dbReference type="Proteomes" id="UP000075420">
    <property type="component" value="Unassembled WGS sequence"/>
</dbReference>
<dbReference type="AlphaFoldDB" id="A0A150PP63"/>